<keyword evidence="3 5" id="KW-0067">ATP-binding</keyword>
<reference evidence="5" key="1">
    <citation type="submission" date="2019-08" db="EMBL/GenBank/DDBJ databases">
        <authorList>
            <person name="Kucharzyk K."/>
            <person name="Murdoch R.W."/>
            <person name="Higgins S."/>
            <person name="Loffler F."/>
        </authorList>
    </citation>
    <scope>NUCLEOTIDE SEQUENCE</scope>
</reference>
<keyword evidence="5" id="KW-0378">Hydrolase</keyword>
<dbReference type="GO" id="GO:0015808">
    <property type="term" value="P:L-alanine transport"/>
    <property type="evidence" value="ECO:0007669"/>
    <property type="project" value="TreeGrafter"/>
</dbReference>
<dbReference type="PANTHER" id="PTHR45772">
    <property type="entry name" value="CONSERVED COMPONENT OF ABC TRANSPORTER FOR NATURAL AMINO ACIDS-RELATED"/>
    <property type="match status" value="1"/>
</dbReference>
<dbReference type="SMART" id="SM00382">
    <property type="entry name" value="AAA"/>
    <property type="match status" value="1"/>
</dbReference>
<dbReference type="InterPro" id="IPR003593">
    <property type="entry name" value="AAA+_ATPase"/>
</dbReference>
<evidence type="ECO:0000259" key="4">
    <source>
        <dbReference type="PROSITE" id="PS50893"/>
    </source>
</evidence>
<organism evidence="5">
    <name type="scientific">bioreactor metagenome</name>
    <dbReference type="NCBI Taxonomy" id="1076179"/>
    <lineage>
        <taxon>unclassified sequences</taxon>
        <taxon>metagenomes</taxon>
        <taxon>ecological metagenomes</taxon>
    </lineage>
</organism>
<dbReference type="GO" id="GO:1903805">
    <property type="term" value="P:L-valine import across plasma membrane"/>
    <property type="evidence" value="ECO:0007669"/>
    <property type="project" value="TreeGrafter"/>
</dbReference>
<protein>
    <submittedName>
        <fullName evidence="5">Lipopolysaccharide export system ATP-binding protein LptB</fullName>
        <ecNumber evidence="5">3.6.3.-</ecNumber>
    </submittedName>
</protein>
<sequence>MILLETEALTRAYGGVIAVNKVDFQVESGLITGLIGPNGAGKTTLFNNVTGLDVPSAGKVFFNQKNITGFPAHTICRMGIARTFQNIRLFKELTVVENVMIGRHFKTGKSETKGRFLNAVNSYIHLKAEEEQIYERACDWLDFFEMGSMKNELAKNLPYGRQRELEIARALATDPKLLFLDEPAAGMNPQETDHLMATIRKIRDLGITVVLIEHDMKLVMNICDSITVLNYGQKLAQGTPREIKHNPSVIEAYLGKEEE</sequence>
<dbReference type="Pfam" id="PF00005">
    <property type="entry name" value="ABC_tran"/>
    <property type="match status" value="1"/>
</dbReference>
<dbReference type="GO" id="GO:0005524">
    <property type="term" value="F:ATP binding"/>
    <property type="evidence" value="ECO:0007669"/>
    <property type="project" value="UniProtKB-KW"/>
</dbReference>
<dbReference type="InterPro" id="IPR051120">
    <property type="entry name" value="ABC_AA/LPS_Transport"/>
</dbReference>
<dbReference type="EMBL" id="VSSQ01000906">
    <property type="protein sequence ID" value="MPM02892.1"/>
    <property type="molecule type" value="Genomic_DNA"/>
</dbReference>
<dbReference type="GO" id="GO:0015192">
    <property type="term" value="F:L-phenylalanine transmembrane transporter activity"/>
    <property type="evidence" value="ECO:0007669"/>
    <property type="project" value="TreeGrafter"/>
</dbReference>
<dbReference type="CDD" id="cd03219">
    <property type="entry name" value="ABC_Mj1267_LivG_branched"/>
    <property type="match status" value="1"/>
</dbReference>
<comment type="caution">
    <text evidence="5">The sequence shown here is derived from an EMBL/GenBank/DDBJ whole genome shotgun (WGS) entry which is preliminary data.</text>
</comment>
<dbReference type="PANTHER" id="PTHR45772:SF7">
    <property type="entry name" value="AMINO ACID ABC TRANSPORTER ATP-BINDING PROTEIN"/>
    <property type="match status" value="1"/>
</dbReference>
<dbReference type="Pfam" id="PF12399">
    <property type="entry name" value="BCA_ABC_TP_C"/>
    <property type="match status" value="1"/>
</dbReference>
<dbReference type="GO" id="GO:0015188">
    <property type="term" value="F:L-isoleucine transmembrane transporter activity"/>
    <property type="evidence" value="ECO:0007669"/>
    <property type="project" value="TreeGrafter"/>
</dbReference>
<keyword evidence="1" id="KW-0813">Transport</keyword>
<dbReference type="InterPro" id="IPR032823">
    <property type="entry name" value="BCA_ABC_TP_C"/>
</dbReference>
<dbReference type="InterPro" id="IPR003439">
    <property type="entry name" value="ABC_transporter-like_ATP-bd"/>
</dbReference>
<dbReference type="AlphaFoldDB" id="A0A644WGJ6"/>
<name>A0A644WGJ6_9ZZZZ</name>
<dbReference type="EC" id="3.6.3.-" evidence="5"/>
<dbReference type="FunFam" id="3.40.50.300:FF:000421">
    <property type="entry name" value="Branched-chain amino acid ABC transporter ATP-binding protein"/>
    <property type="match status" value="1"/>
</dbReference>
<dbReference type="Gene3D" id="3.40.50.300">
    <property type="entry name" value="P-loop containing nucleotide triphosphate hydrolases"/>
    <property type="match status" value="1"/>
</dbReference>
<dbReference type="SUPFAM" id="SSF52540">
    <property type="entry name" value="P-loop containing nucleoside triphosphate hydrolases"/>
    <property type="match status" value="1"/>
</dbReference>
<dbReference type="GO" id="GO:0005304">
    <property type="term" value="F:L-valine transmembrane transporter activity"/>
    <property type="evidence" value="ECO:0007669"/>
    <property type="project" value="TreeGrafter"/>
</dbReference>
<keyword evidence="2" id="KW-0547">Nucleotide-binding</keyword>
<dbReference type="InterPro" id="IPR027417">
    <property type="entry name" value="P-loop_NTPase"/>
</dbReference>
<evidence type="ECO:0000256" key="2">
    <source>
        <dbReference type="ARBA" id="ARBA00022741"/>
    </source>
</evidence>
<proteinExistence type="predicted"/>
<dbReference type="GO" id="GO:0016887">
    <property type="term" value="F:ATP hydrolysis activity"/>
    <property type="evidence" value="ECO:0007669"/>
    <property type="project" value="InterPro"/>
</dbReference>
<evidence type="ECO:0000313" key="5">
    <source>
        <dbReference type="EMBL" id="MPM02892.1"/>
    </source>
</evidence>
<evidence type="ECO:0000256" key="3">
    <source>
        <dbReference type="ARBA" id="ARBA00022840"/>
    </source>
</evidence>
<gene>
    <name evidence="5" type="primary">lptB_32</name>
    <name evidence="5" type="ORF">SDC9_49150</name>
</gene>
<feature type="domain" description="ABC transporter" evidence="4">
    <location>
        <begin position="4"/>
        <end position="256"/>
    </location>
</feature>
<dbReference type="GO" id="GO:1903806">
    <property type="term" value="P:L-isoleucine import across plasma membrane"/>
    <property type="evidence" value="ECO:0007669"/>
    <property type="project" value="TreeGrafter"/>
</dbReference>
<dbReference type="GO" id="GO:0042941">
    <property type="term" value="P:D-alanine transmembrane transport"/>
    <property type="evidence" value="ECO:0007669"/>
    <property type="project" value="TreeGrafter"/>
</dbReference>
<evidence type="ECO:0000256" key="1">
    <source>
        <dbReference type="ARBA" id="ARBA00022448"/>
    </source>
</evidence>
<dbReference type="PROSITE" id="PS50893">
    <property type="entry name" value="ABC_TRANSPORTER_2"/>
    <property type="match status" value="1"/>
</dbReference>
<dbReference type="GO" id="GO:0005886">
    <property type="term" value="C:plasma membrane"/>
    <property type="evidence" value="ECO:0007669"/>
    <property type="project" value="TreeGrafter"/>
</dbReference>
<accession>A0A644WGJ6</accession>